<keyword evidence="5" id="KW-1185">Reference proteome</keyword>
<evidence type="ECO:0000313" key="5">
    <source>
        <dbReference type="Proteomes" id="UP001642484"/>
    </source>
</evidence>
<comment type="caution">
    <text evidence="4">The sequence shown here is derived from an EMBL/GenBank/DDBJ whole genome shotgun (WGS) entry which is preliminary data.</text>
</comment>
<keyword evidence="1" id="KW-0175">Coiled coil</keyword>
<reference evidence="4 5" key="1">
    <citation type="submission" date="2024-02" db="EMBL/GenBank/DDBJ databases">
        <authorList>
            <person name="Chen Y."/>
            <person name="Shah S."/>
            <person name="Dougan E. K."/>
            <person name="Thang M."/>
            <person name="Chan C."/>
        </authorList>
    </citation>
    <scope>NUCLEOTIDE SEQUENCE [LARGE SCALE GENOMIC DNA]</scope>
</reference>
<gene>
    <name evidence="4" type="ORF">CCMP2556_LOCUS18119</name>
</gene>
<dbReference type="SUPFAM" id="SSF49899">
    <property type="entry name" value="Concanavalin A-like lectins/glucanases"/>
    <property type="match status" value="1"/>
</dbReference>
<feature type="domain" description="B30.2/SPRY" evidence="3">
    <location>
        <begin position="1"/>
        <end position="174"/>
    </location>
</feature>
<evidence type="ECO:0000313" key="4">
    <source>
        <dbReference type="EMBL" id="CAK9031008.1"/>
    </source>
</evidence>
<evidence type="ECO:0000259" key="3">
    <source>
        <dbReference type="PROSITE" id="PS50188"/>
    </source>
</evidence>
<dbReference type="InterPro" id="IPR013320">
    <property type="entry name" value="ConA-like_dom_sf"/>
</dbReference>
<dbReference type="InterPro" id="IPR043136">
    <property type="entry name" value="B30.2/SPRY_sf"/>
</dbReference>
<name>A0ABP0KXP3_9DINO</name>
<dbReference type="Gene3D" id="2.60.120.920">
    <property type="match status" value="1"/>
</dbReference>
<sequence>MNVIPSSTGNLLTMLSDDGLQYLMAGARSNIGLKSGRYVFEVKIIESVTWSEEPSAKSRMQSARSQVRLGLATAASLFLGEDQDSICFDSQGSFYKEKRKVLGVSQKFTTGDVVALLVNLDSTSPNAFTVSLFKDGQRATPPQPLPDCFRGKALYPALSFRNVALHYNFGPLLVPLPFTCRVLKDASAKDATVKRAHESPHEVIFPVALPDEGGFDWLDQFLESNPSFTEVSDRALLKWCERSGIHRPKGYGASARSSNDKPEMGFGIAALDEINRRLLQVVCSFQKRNLVVMEVKANLLKSDRKELTARWPGFKRVAAVVVGDPPVSFKSFSQEAMLRMKQEALTAEFKAKAQEERKKASDKPLDPDDEAKKVQETLKRKADFERRKREAEMKGENFEEEEEGDVDLEAKKRKECERKTEISILRFDRVTKFLSKRGSLYFGFGANKRNNVRLISKMNTKQRSN</sequence>
<protein>
    <recommendedName>
        <fullName evidence="3">B30.2/SPRY domain-containing protein</fullName>
    </recommendedName>
</protein>
<evidence type="ECO:0000256" key="1">
    <source>
        <dbReference type="SAM" id="Coils"/>
    </source>
</evidence>
<dbReference type="PANTHER" id="PTHR12381">
    <property type="entry name" value="HETEROGENEOUS NUCLEAR RIBONUCLEOPROTEIN U FAMILY MEMBER"/>
    <property type="match status" value="1"/>
</dbReference>
<dbReference type="InterPro" id="IPR001870">
    <property type="entry name" value="B30.2/SPRY"/>
</dbReference>
<organism evidence="4 5">
    <name type="scientific">Durusdinium trenchii</name>
    <dbReference type="NCBI Taxonomy" id="1381693"/>
    <lineage>
        <taxon>Eukaryota</taxon>
        <taxon>Sar</taxon>
        <taxon>Alveolata</taxon>
        <taxon>Dinophyceae</taxon>
        <taxon>Suessiales</taxon>
        <taxon>Symbiodiniaceae</taxon>
        <taxon>Durusdinium</taxon>
    </lineage>
</organism>
<accession>A0ABP0KXP3</accession>
<dbReference type="PANTHER" id="PTHR12381:SF56">
    <property type="entry name" value="B30.2_SPRY DOMAIN-CONTAINING PROTEIN-RELATED"/>
    <property type="match status" value="1"/>
</dbReference>
<dbReference type="EMBL" id="CAXAMN010010180">
    <property type="protein sequence ID" value="CAK9031008.1"/>
    <property type="molecule type" value="Genomic_DNA"/>
</dbReference>
<dbReference type="Proteomes" id="UP001642484">
    <property type="component" value="Unassembled WGS sequence"/>
</dbReference>
<dbReference type="PROSITE" id="PS50188">
    <property type="entry name" value="B302_SPRY"/>
    <property type="match status" value="1"/>
</dbReference>
<evidence type="ECO:0000256" key="2">
    <source>
        <dbReference type="SAM" id="MobiDB-lite"/>
    </source>
</evidence>
<feature type="coiled-coil region" evidence="1">
    <location>
        <begin position="374"/>
        <end position="401"/>
    </location>
</feature>
<proteinExistence type="predicted"/>
<feature type="region of interest" description="Disordered" evidence="2">
    <location>
        <begin position="350"/>
        <end position="373"/>
    </location>
</feature>